<reference evidence="7 8" key="2">
    <citation type="journal article" date="2022" name="Mol. Biol. Evol.">
        <title>Comparative Genomics Reveals Insights into the Divergent Evolution of Astigmatic Mites and Household Pest Adaptations.</title>
        <authorList>
            <person name="Xiong Q."/>
            <person name="Wan A.T."/>
            <person name="Liu X."/>
            <person name="Fung C.S."/>
            <person name="Xiao X."/>
            <person name="Malainual N."/>
            <person name="Hou J."/>
            <person name="Wang L."/>
            <person name="Wang M."/>
            <person name="Yang K.Y."/>
            <person name="Cui Y."/>
            <person name="Leung E.L."/>
            <person name="Nong W."/>
            <person name="Shin S.K."/>
            <person name="Au S.W."/>
            <person name="Jeong K.Y."/>
            <person name="Chew F.T."/>
            <person name="Hui J.H."/>
            <person name="Leung T.F."/>
            <person name="Tungtrongchitr A."/>
            <person name="Zhong N."/>
            <person name="Liu Z."/>
            <person name="Tsui S.K."/>
        </authorList>
    </citation>
    <scope>NUCLEOTIDE SEQUENCE [LARGE SCALE GENOMIC DNA]</scope>
    <source>
        <strain evidence="7">Derp</strain>
    </source>
</reference>
<feature type="domain" description="Cystatin" evidence="6">
    <location>
        <begin position="146"/>
        <end position="250"/>
    </location>
</feature>
<keyword evidence="4" id="KW-0472">Membrane</keyword>
<feature type="signal peptide" evidence="5">
    <location>
        <begin position="1"/>
        <end position="20"/>
    </location>
</feature>
<dbReference type="PANTHER" id="PTHR46186:SF2">
    <property type="entry name" value="CYSTATIN"/>
    <property type="match status" value="1"/>
</dbReference>
<name>A0ABQ8JW95_DERPT</name>
<comment type="similarity">
    <text evidence="1">Belongs to the cystatin family.</text>
</comment>
<dbReference type="EMBL" id="NJHN03000008">
    <property type="protein sequence ID" value="KAH9426894.1"/>
    <property type="molecule type" value="Genomic_DNA"/>
</dbReference>
<keyword evidence="5" id="KW-0732">Signal</keyword>
<proteinExistence type="inferred from homology"/>
<feature type="domain" description="Cystatin" evidence="6">
    <location>
        <begin position="31"/>
        <end position="135"/>
    </location>
</feature>
<organism evidence="7 8">
    <name type="scientific">Dermatophagoides pteronyssinus</name>
    <name type="common">European house dust mite</name>
    <dbReference type="NCBI Taxonomy" id="6956"/>
    <lineage>
        <taxon>Eukaryota</taxon>
        <taxon>Metazoa</taxon>
        <taxon>Ecdysozoa</taxon>
        <taxon>Arthropoda</taxon>
        <taxon>Chelicerata</taxon>
        <taxon>Arachnida</taxon>
        <taxon>Acari</taxon>
        <taxon>Acariformes</taxon>
        <taxon>Sarcoptiformes</taxon>
        <taxon>Astigmata</taxon>
        <taxon>Psoroptidia</taxon>
        <taxon>Analgoidea</taxon>
        <taxon>Pyroglyphidae</taxon>
        <taxon>Dermatophagoidinae</taxon>
        <taxon>Dermatophagoides</taxon>
    </lineage>
</organism>
<dbReference type="InterPro" id="IPR046350">
    <property type="entry name" value="Cystatin_sf"/>
</dbReference>
<dbReference type="Proteomes" id="UP000887458">
    <property type="component" value="Unassembled WGS sequence"/>
</dbReference>
<dbReference type="SMART" id="SM00043">
    <property type="entry name" value="CY"/>
    <property type="match status" value="3"/>
</dbReference>
<dbReference type="Pfam" id="PF00031">
    <property type="entry name" value="Cystatin"/>
    <property type="match status" value="3"/>
</dbReference>
<keyword evidence="8" id="KW-1185">Reference proteome</keyword>
<feature type="chain" id="PRO_5046732522" description="Cystatin domain-containing protein" evidence="5">
    <location>
        <begin position="21"/>
        <end position="363"/>
    </location>
</feature>
<evidence type="ECO:0000313" key="7">
    <source>
        <dbReference type="EMBL" id="KAH9426894.1"/>
    </source>
</evidence>
<feature type="transmembrane region" description="Helical" evidence="4">
    <location>
        <begin position="129"/>
        <end position="151"/>
    </location>
</feature>
<evidence type="ECO:0000256" key="1">
    <source>
        <dbReference type="ARBA" id="ARBA00009403"/>
    </source>
</evidence>
<dbReference type="InterPro" id="IPR018073">
    <property type="entry name" value="Prot_inh_cystat_CS"/>
</dbReference>
<dbReference type="SUPFAM" id="SSF54403">
    <property type="entry name" value="Cystatin/monellin"/>
    <property type="match status" value="3"/>
</dbReference>
<keyword evidence="2" id="KW-0646">Protease inhibitor</keyword>
<dbReference type="PANTHER" id="PTHR46186">
    <property type="entry name" value="CYSTATIN"/>
    <property type="match status" value="1"/>
</dbReference>
<evidence type="ECO:0000256" key="3">
    <source>
        <dbReference type="ARBA" id="ARBA00022704"/>
    </source>
</evidence>
<keyword evidence="4" id="KW-0812">Transmembrane</keyword>
<evidence type="ECO:0000259" key="6">
    <source>
        <dbReference type="SMART" id="SM00043"/>
    </source>
</evidence>
<evidence type="ECO:0000256" key="4">
    <source>
        <dbReference type="SAM" id="Phobius"/>
    </source>
</evidence>
<protein>
    <recommendedName>
        <fullName evidence="6">Cystatin domain-containing protein</fullName>
    </recommendedName>
</protein>
<comment type="caution">
    <text evidence="7">The sequence shown here is derived from an EMBL/GenBank/DDBJ whole genome shotgun (WGS) entry which is preliminary data.</text>
</comment>
<feature type="domain" description="Cystatin" evidence="6">
    <location>
        <begin position="253"/>
        <end position="362"/>
    </location>
</feature>
<dbReference type="CDD" id="cd00042">
    <property type="entry name" value="CY"/>
    <property type="match status" value="3"/>
</dbReference>
<evidence type="ECO:0000256" key="5">
    <source>
        <dbReference type="SAM" id="SignalP"/>
    </source>
</evidence>
<keyword evidence="3" id="KW-0789">Thiol protease inhibitor</keyword>
<accession>A0ABQ8JW95</accession>
<evidence type="ECO:0000313" key="8">
    <source>
        <dbReference type="Proteomes" id="UP000887458"/>
    </source>
</evidence>
<dbReference type="InterPro" id="IPR000010">
    <property type="entry name" value="Cystatin_dom"/>
</dbReference>
<dbReference type="Gene3D" id="3.10.450.10">
    <property type="match status" value="3"/>
</dbReference>
<keyword evidence="4" id="KW-1133">Transmembrane helix</keyword>
<sequence length="363" mass="41854">MKSLAIILLLCCSVIFITEAIVSEETVTEEFMPGGLHRIRRNDLDMLKAFLPFERKMDQLMNSTKIHRVVRIRRAYSQVVSGIKYYVDFDFHDTNCLKGSAQHLISCKITGSNHNCHAEIWLQPWMKSLAIILLLCCSLIFITEAIMPGGLSRIRVDDREMILSLLSLERKMDHLLNSPKIHRIVRIRRAYSQVVSGTKYYVDFDFHETNCYKANVWHLSSCRIIGYNHVCHAETWVQPWKAQVYVFGGKDGPIAGGISKTSPDNFHLVIPTMIALEREMDEKMNSPFIHRVNKIKDLKTQVVAGIRYYVKFDFGRTSCLKNATTADGISQCNDVTKIRKCEADIWEQAWLDKRDLLNFKCNK</sequence>
<evidence type="ECO:0000256" key="2">
    <source>
        <dbReference type="ARBA" id="ARBA00022690"/>
    </source>
</evidence>
<gene>
    <name evidence="7" type="ORF">DERP_002996</name>
</gene>
<dbReference type="PROSITE" id="PS00287">
    <property type="entry name" value="CYSTATIN"/>
    <property type="match status" value="2"/>
</dbReference>
<reference evidence="7 8" key="1">
    <citation type="journal article" date="2018" name="J. Allergy Clin. Immunol.">
        <title>High-quality assembly of Dermatophagoides pteronyssinus genome and transcriptome reveals a wide range of novel allergens.</title>
        <authorList>
            <person name="Liu X.Y."/>
            <person name="Yang K.Y."/>
            <person name="Wang M.Q."/>
            <person name="Kwok J.S."/>
            <person name="Zeng X."/>
            <person name="Yang Z."/>
            <person name="Xiao X.J."/>
            <person name="Lau C.P."/>
            <person name="Li Y."/>
            <person name="Huang Z.M."/>
            <person name="Ba J.G."/>
            <person name="Yim A.K."/>
            <person name="Ouyang C.Y."/>
            <person name="Ngai S.M."/>
            <person name="Chan T.F."/>
            <person name="Leung E.L."/>
            <person name="Liu L."/>
            <person name="Liu Z.G."/>
            <person name="Tsui S.K."/>
        </authorList>
    </citation>
    <scope>NUCLEOTIDE SEQUENCE [LARGE SCALE GENOMIC DNA]</scope>
    <source>
        <strain evidence="7">Derp</strain>
    </source>
</reference>